<dbReference type="EMBL" id="AFNU02000002">
    <property type="protein sequence ID" value="ERJ12983.1"/>
    <property type="molecule type" value="Genomic_DNA"/>
</dbReference>
<organism evidence="2 3">
    <name type="scientific">Haloplasma contractile SSD-17B</name>
    <dbReference type="NCBI Taxonomy" id="1033810"/>
    <lineage>
        <taxon>Bacteria</taxon>
        <taxon>Bacillati</taxon>
        <taxon>Mycoplasmatota</taxon>
        <taxon>Mollicutes</taxon>
        <taxon>Haloplasmatales</taxon>
        <taxon>Haloplasmataceae</taxon>
        <taxon>Haloplasma</taxon>
    </lineage>
</organism>
<sequence>MNIDKKMKELINGDFNVITLIHSVLSVKERNKKFVESGAYREVFEPTIMTIMKRIWKLIMISMSFVLSLMLISMYSHLMSNSFIILIAVLTLVFTYSFKRIIDRLKELKFDLRLKKAIRFAFKHYSSKSFDILVDQYLSEYSSKGYMND</sequence>
<keyword evidence="3" id="KW-1185">Reference proteome</keyword>
<comment type="caution">
    <text evidence="2">The sequence shown here is derived from an EMBL/GenBank/DDBJ whole genome shotgun (WGS) entry which is preliminary data.</text>
</comment>
<protein>
    <submittedName>
        <fullName evidence="2">Uncharacterized protein</fullName>
    </submittedName>
</protein>
<dbReference type="AlphaFoldDB" id="U2EDA5"/>
<keyword evidence="1" id="KW-0812">Transmembrane</keyword>
<feature type="transmembrane region" description="Helical" evidence="1">
    <location>
        <begin position="81"/>
        <end position="98"/>
    </location>
</feature>
<evidence type="ECO:0000256" key="1">
    <source>
        <dbReference type="SAM" id="Phobius"/>
    </source>
</evidence>
<keyword evidence="1" id="KW-1133">Transmembrane helix</keyword>
<name>U2EDA5_9MOLU</name>
<proteinExistence type="predicted"/>
<dbReference type="STRING" id="1033810.HLPCO_000582"/>
<reference evidence="2 3" key="1">
    <citation type="journal article" date="2011" name="J. Bacteriol.">
        <title>Genome sequence of Haloplasma contractile, an unusual contractile bacterium from a deep-sea anoxic brine lake.</title>
        <authorList>
            <person name="Antunes A."/>
            <person name="Alam I."/>
            <person name="El Dorry H."/>
            <person name="Siam R."/>
            <person name="Robertson A."/>
            <person name="Bajic V.B."/>
            <person name="Stingl U."/>
        </authorList>
    </citation>
    <scope>NUCLEOTIDE SEQUENCE [LARGE SCALE GENOMIC DNA]</scope>
    <source>
        <strain evidence="2 3">SSD-17B</strain>
    </source>
</reference>
<accession>U2EDA5</accession>
<evidence type="ECO:0000313" key="3">
    <source>
        <dbReference type="Proteomes" id="UP000005707"/>
    </source>
</evidence>
<gene>
    <name evidence="2" type="ORF">HLPCO_000582</name>
</gene>
<evidence type="ECO:0000313" key="2">
    <source>
        <dbReference type="EMBL" id="ERJ12983.1"/>
    </source>
</evidence>
<keyword evidence="1" id="KW-0472">Membrane</keyword>
<reference evidence="2 3" key="2">
    <citation type="journal article" date="2013" name="PLoS ONE">
        <title>INDIGO - INtegrated Data Warehouse of MIcrobial GenOmes with Examples from the Red Sea Extremophiles.</title>
        <authorList>
            <person name="Alam I."/>
            <person name="Antunes A."/>
            <person name="Kamau A.A."/>
            <person name="Ba Alawi W."/>
            <person name="Kalkatawi M."/>
            <person name="Stingl U."/>
            <person name="Bajic V.B."/>
        </authorList>
    </citation>
    <scope>NUCLEOTIDE SEQUENCE [LARGE SCALE GENOMIC DNA]</scope>
    <source>
        <strain evidence="2 3">SSD-17B</strain>
    </source>
</reference>
<dbReference type="Proteomes" id="UP000005707">
    <property type="component" value="Unassembled WGS sequence"/>
</dbReference>
<feature type="transmembrane region" description="Helical" evidence="1">
    <location>
        <begin position="55"/>
        <end position="75"/>
    </location>
</feature>
<dbReference type="RefSeq" id="WP_008827006.1">
    <property type="nucleotide sequence ID" value="NZ_AFNU02000002.1"/>
</dbReference>
<dbReference type="InParanoid" id="U2EDA5"/>